<sequence>MCCSASLSLFLSISISFSLYFLSHSITLYMLLGNYITQVQFKYHNCCVTTACGHSKSSHGEEALKPADHTESWSLHKHVRESRTDAFGNICFGGLGHKTAKYVRVSSDTQPELLYELLTEQWKLATPNLLISVTGGAKNFYLRARLKNMFHRGLIKVAQTTGAWILTGGTNTGVMKHVGQAVRDHALSSSIGGGQIVAIGVATWGILHNRHTLVNPQVLQWIRFLHSL</sequence>
<dbReference type="GO" id="GO:0099604">
    <property type="term" value="F:ligand-gated calcium channel activity"/>
    <property type="evidence" value="ECO:0007669"/>
    <property type="project" value="TreeGrafter"/>
</dbReference>
<dbReference type="STRING" id="409849.ENSPMGP00000008691"/>
<dbReference type="Ensembl" id="ENSPMGT00000009247.1">
    <property type="protein sequence ID" value="ENSPMGP00000008691.1"/>
    <property type="gene ID" value="ENSPMGG00000007191.1"/>
</dbReference>
<feature type="domain" description="TRPM SLOG" evidence="1">
    <location>
        <begin position="100"/>
        <end position="219"/>
    </location>
</feature>
<keyword evidence="3" id="KW-1185">Reference proteome</keyword>
<dbReference type="InterPro" id="IPR050927">
    <property type="entry name" value="TRPM"/>
</dbReference>
<accession>A0A3B3ZWL2</accession>
<dbReference type="PANTHER" id="PTHR13800">
    <property type="entry name" value="TRANSIENT RECEPTOR POTENTIAL CATION CHANNEL, SUBFAMILY M, MEMBER 6"/>
    <property type="match status" value="1"/>
</dbReference>
<evidence type="ECO:0000313" key="2">
    <source>
        <dbReference type="Ensembl" id="ENSPMGP00000008691.1"/>
    </source>
</evidence>
<evidence type="ECO:0000259" key="1">
    <source>
        <dbReference type="Pfam" id="PF18139"/>
    </source>
</evidence>
<dbReference type="GO" id="GO:0005886">
    <property type="term" value="C:plasma membrane"/>
    <property type="evidence" value="ECO:0007669"/>
    <property type="project" value="TreeGrafter"/>
</dbReference>
<reference evidence="2" key="1">
    <citation type="submission" date="2025-08" db="UniProtKB">
        <authorList>
            <consortium name="Ensembl"/>
        </authorList>
    </citation>
    <scope>IDENTIFICATION</scope>
</reference>
<protein>
    <recommendedName>
        <fullName evidence="1">TRPM SLOG domain-containing protein</fullName>
    </recommendedName>
</protein>
<evidence type="ECO:0000313" key="3">
    <source>
        <dbReference type="Proteomes" id="UP000261520"/>
    </source>
</evidence>
<dbReference type="Proteomes" id="UP000261520">
    <property type="component" value="Unplaced"/>
</dbReference>
<dbReference type="PANTHER" id="PTHR13800:SF2">
    <property type="entry name" value="TRANSIENT RECEPTOR POTENTIAL CATION CHANNEL SUBFAMILY M MEMBER 2"/>
    <property type="match status" value="1"/>
</dbReference>
<organism evidence="2 3">
    <name type="scientific">Periophthalmus magnuspinnatus</name>
    <dbReference type="NCBI Taxonomy" id="409849"/>
    <lineage>
        <taxon>Eukaryota</taxon>
        <taxon>Metazoa</taxon>
        <taxon>Chordata</taxon>
        <taxon>Craniata</taxon>
        <taxon>Vertebrata</taxon>
        <taxon>Euteleostomi</taxon>
        <taxon>Actinopterygii</taxon>
        <taxon>Neopterygii</taxon>
        <taxon>Teleostei</taxon>
        <taxon>Neoteleostei</taxon>
        <taxon>Acanthomorphata</taxon>
        <taxon>Gobiaria</taxon>
        <taxon>Gobiiformes</taxon>
        <taxon>Gobioidei</taxon>
        <taxon>Gobiidae</taxon>
        <taxon>Oxudercinae</taxon>
        <taxon>Periophthalmus</taxon>
    </lineage>
</organism>
<name>A0A3B3ZWL2_9GOBI</name>
<dbReference type="InterPro" id="IPR041491">
    <property type="entry name" value="TRPM_SLOG"/>
</dbReference>
<proteinExistence type="predicted"/>
<dbReference type="Pfam" id="PF18139">
    <property type="entry name" value="LSDAT_euk"/>
    <property type="match status" value="1"/>
</dbReference>
<reference evidence="2" key="2">
    <citation type="submission" date="2025-09" db="UniProtKB">
        <authorList>
            <consortium name="Ensembl"/>
        </authorList>
    </citation>
    <scope>IDENTIFICATION</scope>
</reference>
<dbReference type="AlphaFoldDB" id="A0A3B3ZWL2"/>